<dbReference type="SUPFAM" id="SSF75625">
    <property type="entry name" value="YebC-like"/>
    <property type="match status" value="1"/>
</dbReference>
<protein>
    <submittedName>
        <fullName evidence="5">Duf28 domain containing protein</fullName>
    </submittedName>
</protein>
<dbReference type="HOGENOM" id="CLU_062974_1_2_1"/>
<evidence type="ECO:0000313" key="5">
    <source>
        <dbReference type="EMBL" id="EFW98469.1"/>
    </source>
</evidence>
<dbReference type="Proteomes" id="UP000007796">
    <property type="component" value="Unassembled WGS sequence"/>
</dbReference>
<dbReference type="InterPro" id="IPR029072">
    <property type="entry name" value="YebC-like"/>
</dbReference>
<dbReference type="GO" id="GO:0005739">
    <property type="term" value="C:mitochondrion"/>
    <property type="evidence" value="ECO:0007669"/>
    <property type="project" value="TreeGrafter"/>
</dbReference>
<dbReference type="InterPro" id="IPR026564">
    <property type="entry name" value="Transcrip_reg_TACO1-like_dom3"/>
</dbReference>
<accession>F0XU95</accession>
<proteinExistence type="inferred from homology"/>
<name>F0XU95_GROCL</name>
<dbReference type="InterPro" id="IPR048300">
    <property type="entry name" value="TACO1_YebC-like_2nd/3rd_dom"/>
</dbReference>
<dbReference type="eggNOG" id="KOG2972">
    <property type="taxonomic scope" value="Eukaryota"/>
</dbReference>
<dbReference type="PANTHER" id="PTHR12532:SF0">
    <property type="entry name" value="TRANSLATIONAL ACTIVATOR OF CYTOCHROME C OXIDASE 1"/>
    <property type="match status" value="1"/>
</dbReference>
<dbReference type="GeneID" id="25977520"/>
<feature type="domain" description="TACO1/YebC-like second and third" evidence="3">
    <location>
        <begin position="123"/>
        <end position="293"/>
    </location>
</feature>
<dbReference type="RefSeq" id="XP_014167952.1">
    <property type="nucleotide sequence ID" value="XM_014312477.1"/>
</dbReference>
<feature type="domain" description="TACO1/YebC-like N-terminal" evidence="4">
    <location>
        <begin position="44"/>
        <end position="114"/>
    </location>
</feature>
<dbReference type="Gene3D" id="3.30.70.980">
    <property type="match status" value="2"/>
</dbReference>
<evidence type="ECO:0000313" key="6">
    <source>
        <dbReference type="Proteomes" id="UP000007796"/>
    </source>
</evidence>
<dbReference type="OrthoDB" id="2017544at2759"/>
<keyword evidence="6" id="KW-1185">Reference proteome</keyword>
<dbReference type="STRING" id="655863.F0XU95"/>
<dbReference type="AlphaFoldDB" id="F0XU95"/>
<evidence type="ECO:0000259" key="4">
    <source>
        <dbReference type="Pfam" id="PF20772"/>
    </source>
</evidence>
<evidence type="ECO:0000259" key="3">
    <source>
        <dbReference type="Pfam" id="PF01709"/>
    </source>
</evidence>
<dbReference type="PANTHER" id="PTHR12532">
    <property type="entry name" value="TRANSLATIONAL ACTIVATOR OF CYTOCHROME C OXIDASE 1"/>
    <property type="match status" value="1"/>
</dbReference>
<dbReference type="InParanoid" id="F0XU95"/>
<dbReference type="EMBL" id="GL630006">
    <property type="protein sequence ID" value="EFW98469.1"/>
    <property type="molecule type" value="Genomic_DNA"/>
</dbReference>
<comment type="similarity">
    <text evidence="1">Belongs to the TACO1 family.</text>
</comment>
<evidence type="ECO:0000256" key="2">
    <source>
        <dbReference type="SAM" id="MobiDB-lite"/>
    </source>
</evidence>
<dbReference type="InterPro" id="IPR017856">
    <property type="entry name" value="Integrase-like_N"/>
</dbReference>
<evidence type="ECO:0000256" key="1">
    <source>
        <dbReference type="ARBA" id="ARBA00008724"/>
    </source>
</evidence>
<organism evidence="6">
    <name type="scientific">Grosmannia clavigera (strain kw1407 / UAMH 11150)</name>
    <name type="common">Blue stain fungus</name>
    <name type="synonym">Graphiocladiella clavigera</name>
    <dbReference type="NCBI Taxonomy" id="655863"/>
    <lineage>
        <taxon>Eukaryota</taxon>
        <taxon>Fungi</taxon>
        <taxon>Dikarya</taxon>
        <taxon>Ascomycota</taxon>
        <taxon>Pezizomycotina</taxon>
        <taxon>Sordariomycetes</taxon>
        <taxon>Sordariomycetidae</taxon>
        <taxon>Ophiostomatales</taxon>
        <taxon>Ophiostomataceae</taxon>
        <taxon>Leptographium</taxon>
    </lineage>
</organism>
<feature type="region of interest" description="Disordered" evidence="2">
    <location>
        <begin position="181"/>
        <end position="202"/>
    </location>
</feature>
<dbReference type="FunCoup" id="F0XU95">
    <property type="interactions" value="272"/>
</dbReference>
<sequence length="312" mass="33363">MSTAAATSVMASFRSGSMAPWTRLACMQCCRAFSHSPALASGHNRWSKIKHEKGAADAKRNLLRSGFSKNLTLYSQLYGSDLGSNPQLATTVAAAKKAGVPKATIEAAIARGQGRSADGARLEIITYEIMMPPSVAVLVELETESKARAMQDLNTLVRRKGGTGTPTKFFFSRRGRVVLGSDADPDAADPADAPPPDVSADDLLDDAIEAGAEDVETDEDGNIVIWTLANQTSAIVSKVAPKFSLATLSAETIWTPNEDTLSPVGEGDELRRLTELVTTLRTYPDVRAVYANVAQGEASDESFQQIAQELDW</sequence>
<gene>
    <name evidence="5" type="ORF">CMQ_4321</name>
</gene>
<dbReference type="InterPro" id="IPR049083">
    <property type="entry name" value="TACO1_YebC_N"/>
</dbReference>
<dbReference type="Gene3D" id="1.10.10.200">
    <property type="match status" value="1"/>
</dbReference>
<reference evidence="5 6" key="1">
    <citation type="journal article" date="2011" name="Proc. Natl. Acad. Sci. U.S.A.">
        <title>Genome and transcriptome analyses of the mountain pine beetle-fungal symbiont Grosmannia clavigera, a lodgepole pine pathogen.</title>
        <authorList>
            <person name="DiGuistini S."/>
            <person name="Wang Y."/>
            <person name="Liao N.Y."/>
            <person name="Taylor G."/>
            <person name="Tanguay P."/>
            <person name="Feau N."/>
            <person name="Henrissat B."/>
            <person name="Chan S.K."/>
            <person name="Hesse-Orce U."/>
            <person name="Alamouti S.M."/>
            <person name="Tsui C.K.M."/>
            <person name="Docking R.T."/>
            <person name="Levasseur A."/>
            <person name="Haridas S."/>
            <person name="Robertson G."/>
            <person name="Birol I."/>
            <person name="Holt R.A."/>
            <person name="Marra M.A."/>
            <person name="Hamelin R.C."/>
            <person name="Hirst M."/>
            <person name="Jones S.J.M."/>
            <person name="Bohlmann J."/>
            <person name="Breuil C."/>
        </authorList>
    </citation>
    <scope>NUCLEOTIDE SEQUENCE [LARGE SCALE GENOMIC DNA]</scope>
    <source>
        <strain evidence="6">kw1407 / UAMH 11150</strain>
    </source>
</reference>
<dbReference type="Pfam" id="PF01709">
    <property type="entry name" value="Transcrip_reg"/>
    <property type="match status" value="1"/>
</dbReference>
<dbReference type="InterPro" id="IPR002876">
    <property type="entry name" value="Transcrip_reg_TACO1-like"/>
</dbReference>
<dbReference type="Pfam" id="PF20772">
    <property type="entry name" value="TACO1_YebC_N"/>
    <property type="match status" value="1"/>
</dbReference>